<accession>A0A239B947</accession>
<dbReference type="AlphaFoldDB" id="A0A239B947"/>
<dbReference type="EMBL" id="FZOK01000002">
    <property type="protein sequence ID" value="SNS03734.1"/>
    <property type="molecule type" value="Genomic_DNA"/>
</dbReference>
<dbReference type="SUPFAM" id="SSF88723">
    <property type="entry name" value="PIN domain-like"/>
    <property type="match status" value="1"/>
</dbReference>
<gene>
    <name evidence="1" type="ORF">SAMN06295967_102177</name>
</gene>
<dbReference type="Gene3D" id="3.40.50.1010">
    <property type="entry name" value="5'-nuclease"/>
    <property type="match status" value="1"/>
</dbReference>
<evidence type="ECO:0000313" key="2">
    <source>
        <dbReference type="Proteomes" id="UP000198480"/>
    </source>
</evidence>
<name>A0A239B947_9BACT</name>
<evidence type="ECO:0000313" key="1">
    <source>
        <dbReference type="EMBL" id="SNS03734.1"/>
    </source>
</evidence>
<reference evidence="2" key="1">
    <citation type="submission" date="2017-06" db="EMBL/GenBank/DDBJ databases">
        <authorList>
            <person name="Varghese N."/>
            <person name="Submissions S."/>
        </authorList>
    </citation>
    <scope>NUCLEOTIDE SEQUENCE [LARGE SCALE GENOMIC DNA]</scope>
    <source>
        <strain evidence="2">5C</strain>
    </source>
</reference>
<dbReference type="InterPro" id="IPR029060">
    <property type="entry name" value="PIN-like_dom_sf"/>
</dbReference>
<proteinExistence type="predicted"/>
<keyword evidence="2" id="KW-1185">Reference proteome</keyword>
<dbReference type="Proteomes" id="UP000198480">
    <property type="component" value="Unassembled WGS sequence"/>
</dbReference>
<protein>
    <submittedName>
        <fullName evidence="1">Uncharacterized protein</fullName>
    </submittedName>
</protein>
<dbReference type="RefSeq" id="WP_089237768.1">
    <property type="nucleotide sequence ID" value="NZ_FZOK01000002.1"/>
</dbReference>
<dbReference type="OrthoDB" id="196926at2"/>
<sequence>MQSILIDAGPLIALFNKRDQYHIQILKFLEKQNCNLWTTWPVITEASHMLDFSIKAQLNLLEWIKRGGLNLVSLTSESIEQIITFTKKYSDVPMDLADASLMVAAESLSVDKIISIDSDFYIYKDIRNKYLQNIFFENLT</sequence>
<organism evidence="1 2">
    <name type="scientific">Belliella buryatensis</name>
    <dbReference type="NCBI Taxonomy" id="1500549"/>
    <lineage>
        <taxon>Bacteria</taxon>
        <taxon>Pseudomonadati</taxon>
        <taxon>Bacteroidota</taxon>
        <taxon>Cytophagia</taxon>
        <taxon>Cytophagales</taxon>
        <taxon>Cyclobacteriaceae</taxon>
        <taxon>Belliella</taxon>
    </lineage>
</organism>